<gene>
    <name evidence="2" type="ORF">D1B31_02535</name>
</gene>
<evidence type="ECO:0000313" key="2">
    <source>
        <dbReference type="EMBL" id="RHW43548.1"/>
    </source>
</evidence>
<evidence type="ECO:0000256" key="1">
    <source>
        <dbReference type="SAM" id="Phobius"/>
    </source>
</evidence>
<feature type="transmembrane region" description="Helical" evidence="1">
    <location>
        <begin position="82"/>
        <end position="100"/>
    </location>
</feature>
<keyword evidence="3" id="KW-1185">Reference proteome</keyword>
<feature type="transmembrane region" description="Helical" evidence="1">
    <location>
        <begin position="38"/>
        <end position="62"/>
    </location>
</feature>
<keyword evidence="1" id="KW-0812">Transmembrane</keyword>
<dbReference type="GO" id="GO:0019645">
    <property type="term" value="P:anaerobic electron transport chain"/>
    <property type="evidence" value="ECO:0007669"/>
    <property type="project" value="InterPro"/>
</dbReference>
<keyword evidence="1" id="KW-1133">Transmembrane helix</keyword>
<dbReference type="InterPro" id="IPR007059">
    <property type="entry name" value="DmsC"/>
</dbReference>
<dbReference type="EMBL" id="QWEG01000001">
    <property type="protein sequence ID" value="RHW43548.1"/>
    <property type="molecule type" value="Genomic_DNA"/>
</dbReference>
<feature type="transmembrane region" description="Helical" evidence="1">
    <location>
        <begin position="143"/>
        <end position="164"/>
    </location>
</feature>
<reference evidence="2 3" key="1">
    <citation type="journal article" date="2017" name="Int. J. Syst. Evol. Microbiol.">
        <title>Bacillus notoginsengisoli sp. nov., a novel bacterium isolated from the rhizosphere of Panax notoginseng.</title>
        <authorList>
            <person name="Zhang M.Y."/>
            <person name="Cheng J."/>
            <person name="Cai Y."/>
            <person name="Zhang T.Y."/>
            <person name="Wu Y.Y."/>
            <person name="Manikprabhu D."/>
            <person name="Li W.J."/>
            <person name="Zhang Y.X."/>
        </authorList>
    </citation>
    <scope>NUCLEOTIDE SEQUENCE [LARGE SCALE GENOMIC DNA]</scope>
    <source>
        <strain evidence="2 3">JCM 30743</strain>
    </source>
</reference>
<dbReference type="GO" id="GO:0005886">
    <property type="term" value="C:plasma membrane"/>
    <property type="evidence" value="ECO:0007669"/>
    <property type="project" value="TreeGrafter"/>
</dbReference>
<organism evidence="2 3">
    <name type="scientific">Neobacillus notoginsengisoli</name>
    <dbReference type="NCBI Taxonomy" id="1578198"/>
    <lineage>
        <taxon>Bacteria</taxon>
        <taxon>Bacillati</taxon>
        <taxon>Bacillota</taxon>
        <taxon>Bacilli</taxon>
        <taxon>Bacillales</taxon>
        <taxon>Bacillaceae</taxon>
        <taxon>Neobacillus</taxon>
    </lineage>
</organism>
<comment type="caution">
    <text evidence="2">The sequence shown here is derived from an EMBL/GenBank/DDBJ whole genome shotgun (WGS) entry which is preliminary data.</text>
</comment>
<feature type="transmembrane region" description="Helical" evidence="1">
    <location>
        <begin position="6"/>
        <end position="26"/>
    </location>
</feature>
<dbReference type="AlphaFoldDB" id="A0A417Z107"/>
<evidence type="ECO:0008006" key="4">
    <source>
        <dbReference type="Google" id="ProtNLM"/>
    </source>
</evidence>
<feature type="transmembrane region" description="Helical" evidence="1">
    <location>
        <begin position="112"/>
        <end position="131"/>
    </location>
</feature>
<proteinExistence type="predicted"/>
<dbReference type="GO" id="GO:0009390">
    <property type="term" value="C:dimethyl sulfoxide reductase complex"/>
    <property type="evidence" value="ECO:0007669"/>
    <property type="project" value="TreeGrafter"/>
</dbReference>
<dbReference type="PANTHER" id="PTHR38095">
    <property type="entry name" value="ANAEROBIC DIMETHYL SULFOXIDE REDUCTASE CHAIN YNFH"/>
    <property type="match status" value="1"/>
</dbReference>
<feature type="transmembrane region" description="Helical" evidence="1">
    <location>
        <begin position="242"/>
        <end position="261"/>
    </location>
</feature>
<dbReference type="Proteomes" id="UP000284416">
    <property type="component" value="Unassembled WGS sequence"/>
</dbReference>
<protein>
    <recommendedName>
        <fullName evidence="4">DMSO reductase</fullName>
    </recommendedName>
</protein>
<dbReference type="GO" id="GO:0009389">
    <property type="term" value="F:dimethyl sulfoxide reductase activity"/>
    <property type="evidence" value="ECO:0007669"/>
    <property type="project" value="TreeGrafter"/>
</dbReference>
<accession>A0A417Z107</accession>
<dbReference type="OrthoDB" id="2083322at2"/>
<dbReference type="RefSeq" id="WP_118919155.1">
    <property type="nucleotide sequence ID" value="NZ_QWEG01000001.1"/>
</dbReference>
<feature type="transmembrane region" description="Helical" evidence="1">
    <location>
        <begin position="171"/>
        <end position="192"/>
    </location>
</feature>
<keyword evidence="1" id="KW-0472">Membrane</keyword>
<sequence length="268" mass="29389">MHDLPLVIFTILSQLLLGGFVALWWIDRKKGGISKKTGLLISISFLVLGGISLLVSMLHLGQPLHAYRAILNFGVSWLSREIVFYGAFLGLIALSTWFWYKDDAPKRRAIGWMASFIGVVAIFSSAKIYMIPAIPAWDSVNTLFAFFLTSLLLGPLYVAACLAIKRDSAVNISGIIIPVLFVSAIVAVGYFSSLNAGLPEAVEAAKLTFGHVFFWARIATFLAASGLLLLSYVNSKWRSVQIYSAAFAILLASESLGRFLFYETAIHL</sequence>
<dbReference type="PANTHER" id="PTHR38095:SF2">
    <property type="entry name" value="ANAEROBIC DIMETHYL SULFOXIDE REDUCTASE CHAIN C"/>
    <property type="match status" value="1"/>
</dbReference>
<name>A0A417Z107_9BACI</name>
<dbReference type="Pfam" id="PF04976">
    <property type="entry name" value="DmsC"/>
    <property type="match status" value="1"/>
</dbReference>
<evidence type="ECO:0000313" key="3">
    <source>
        <dbReference type="Proteomes" id="UP000284416"/>
    </source>
</evidence>
<feature type="transmembrane region" description="Helical" evidence="1">
    <location>
        <begin position="212"/>
        <end position="230"/>
    </location>
</feature>